<dbReference type="AlphaFoldDB" id="A0A9W9NA10"/>
<protein>
    <submittedName>
        <fullName evidence="1">Uncharacterized protein</fullName>
    </submittedName>
</protein>
<proteinExistence type="predicted"/>
<sequence>MFKTSTRPWGRLARSCFPRKIRQIYAERHRLYRKELKKVQMSQPNRLIDPDENQGGVYEQTLLCYRRRVMPQRDILAELLLRKVDLRHPNGRRALAVLESLQRQWP</sequence>
<evidence type="ECO:0000313" key="1">
    <source>
        <dbReference type="EMBL" id="KAJ5215213.1"/>
    </source>
</evidence>
<dbReference type="GeneID" id="83175983"/>
<gene>
    <name evidence="1" type="ORF">N7498_001620</name>
</gene>
<keyword evidence="2" id="KW-1185">Reference proteome</keyword>
<comment type="caution">
    <text evidence="1">The sequence shown here is derived from an EMBL/GenBank/DDBJ whole genome shotgun (WGS) entry which is preliminary data.</text>
</comment>
<dbReference type="Proteomes" id="UP001150904">
    <property type="component" value="Unassembled WGS sequence"/>
</dbReference>
<accession>A0A9W9NA10</accession>
<evidence type="ECO:0000313" key="2">
    <source>
        <dbReference type="Proteomes" id="UP001150904"/>
    </source>
</evidence>
<dbReference type="EMBL" id="JAPQKR010000005">
    <property type="protein sequence ID" value="KAJ5215213.1"/>
    <property type="molecule type" value="Genomic_DNA"/>
</dbReference>
<name>A0A9W9NA10_9EURO</name>
<reference evidence="1" key="2">
    <citation type="journal article" date="2023" name="IMA Fungus">
        <title>Comparative genomic study of the Penicillium genus elucidates a diverse pangenome and 15 lateral gene transfer events.</title>
        <authorList>
            <person name="Petersen C."/>
            <person name="Sorensen T."/>
            <person name="Nielsen M.R."/>
            <person name="Sondergaard T.E."/>
            <person name="Sorensen J.L."/>
            <person name="Fitzpatrick D.A."/>
            <person name="Frisvad J.C."/>
            <person name="Nielsen K.L."/>
        </authorList>
    </citation>
    <scope>NUCLEOTIDE SEQUENCE</scope>
    <source>
        <strain evidence="1">IBT 15544</strain>
    </source>
</reference>
<dbReference type="RefSeq" id="XP_058311026.1">
    <property type="nucleotide sequence ID" value="XM_058448682.1"/>
</dbReference>
<reference evidence="1" key="1">
    <citation type="submission" date="2022-12" db="EMBL/GenBank/DDBJ databases">
        <authorList>
            <person name="Petersen C."/>
        </authorList>
    </citation>
    <scope>NUCLEOTIDE SEQUENCE</scope>
    <source>
        <strain evidence="1">IBT 15544</strain>
    </source>
</reference>
<organism evidence="1 2">
    <name type="scientific">Penicillium cinerascens</name>
    <dbReference type="NCBI Taxonomy" id="70096"/>
    <lineage>
        <taxon>Eukaryota</taxon>
        <taxon>Fungi</taxon>
        <taxon>Dikarya</taxon>
        <taxon>Ascomycota</taxon>
        <taxon>Pezizomycotina</taxon>
        <taxon>Eurotiomycetes</taxon>
        <taxon>Eurotiomycetidae</taxon>
        <taxon>Eurotiales</taxon>
        <taxon>Aspergillaceae</taxon>
        <taxon>Penicillium</taxon>
    </lineage>
</organism>